<feature type="coiled-coil region" evidence="1">
    <location>
        <begin position="1275"/>
        <end position="1302"/>
    </location>
</feature>
<feature type="domain" description="ABC toxin N-terminal" evidence="4">
    <location>
        <begin position="8"/>
        <end position="138"/>
    </location>
</feature>
<gene>
    <name evidence="5" type="ORF">BK664_07055</name>
</gene>
<evidence type="ECO:0000259" key="3">
    <source>
        <dbReference type="Pfam" id="PF18413"/>
    </source>
</evidence>
<proteinExistence type="predicted"/>
<sequence>MPRTIEKQLNETLRDAQIALYLSIIAPNDSTSDVLNHLKTANDLYHYLLLDVLVSQDVPTSTVACAITSLQQYINSILMNLEPGYHGADIPLDQIQTWHSVLHHYPTWAANQQLHYFPGIYLDPTLRTHKTNHFQQLENDINQNQLTADSVQTAVLDYLAKLEEVANLNVLNGYIDGTDFANSTYYFIAKSPATKTYYWRSLDMSQRAIKGAPAEHHHKPPRYDAPEPQAWSDWKPANLSISESAIEHTIRPVSFNNRLFVVWAECIFQDPAANALSKPAITGATKEETRTYPLLRLNFCYKKYDESWSAPQTCLQGYCTHDMDLAKIQQKINTLATYDRSRSSDSLFIALFIEAENSNSTSRSYVFEKSAQIDKNFNTTLMHSNGEPTPLPNKPDDTALKHLHTLINLFAYANTTQKKQPFQFRYEKATTHITDVNNSSISVITKDSVYKRSPTISSLLKKNTDITYDPHTSALSITSTAPESFFANDILITTLTLAMTVDDKNHFMTLTLITPDPGPAPNPIKLLPGSKADIPQDLSSKYESYALDLPKTLFKLPLFVSDSNAQTPAPWNPSALTLSYINKETLQSLIDASPTPTPTLTGYTTTEANNGSTITVNTFRVAHLMGRTTCQQIILRPTEAKVPTGSIKHEDMVTLGISAPRSSIPKGCRYTLPIPMADHQHPHWWDEWPASLKSIPVIHGVVWRNASHTGELLGPPVGYELDVVTITLKNNSTSEQRIAPHIASLESQSLGIARFIDFSESTAKHSDKMIASEAAKLRAPIRMNTSFARHLIHRAEASLDALLSWSTQHLQEPPLKKNDHPEPMNFYGAFGRYFVELFLYLPWLVAHRLNRERQYSEAERWLRYVFDPGRRHDDNGSPDYWSAVPLMTSSKTLDQPSYAIMGPQDPHQIALSHPVHFRKALHLLYLDILLNRGDSAYRELTPDGLAEAKLRYVRVQDLLGPRPDVRQVDIWQDITLKELSEQNNSALRTFEQHLVTQKTNLTRIETPGIAPTLCLRPYAPALSVETLDTPQLRLPFNPALISRWEKVESRLHNLRHNLDIVGRPMHLPLFAPPLSPRDVMNSNIQHAAEPGNYRQLNAQIPPYRFSVMFTQAMSAVDTVIQFGASLLSFIERTEQALLQEFQQQHIWDLAKIAIDQQTQALVVDQKSKEALLASKAIVEGRIQFYTQLVDEVVNDGEVTAAALHLQGRVAEAAAGAAQVLGEGLKVPPNIVGTSVGGFRLEGGPYALMAGAQTAAALLHGAGDALDRATQYRRRHQEWTLARDQAQLEVAQIEAQLALYAEQETATRLQLHQTQTALMQAKATYNFLTKSFTNAQLYQWFSSQFSIFYYQVYDTALSLCQTAQMCWRYEMADDATQSFIQPQGWNATYRGLGPGESMKLGLLNMQSAYLMGNDRELEIRKTVSLKHLKRKDQAAGLINKGWAEITSELKQGTCSFELTQDMFEDDYKGQHHYLRRIKSISVSLPVTLGPYEDICAILTQTYSKVVMSDAEEPEVKVNLRANQQIALSTGIDDNGLFNLRFEDERYLPFEFTGAISKWQLTFPNPTAQKAMLESLTDIIVHVHYTARAGRGAQ</sequence>
<evidence type="ECO:0000256" key="1">
    <source>
        <dbReference type="SAM" id="Coils"/>
    </source>
</evidence>
<dbReference type="Proteomes" id="UP000286351">
    <property type="component" value="Unassembled WGS sequence"/>
</dbReference>
<keyword evidence="1" id="KW-0175">Coiled coil</keyword>
<feature type="domain" description="Neuraminidase-like" evidence="3">
    <location>
        <begin position="168"/>
        <end position="315"/>
    </location>
</feature>
<evidence type="ECO:0000259" key="2">
    <source>
        <dbReference type="Pfam" id="PF18276"/>
    </source>
</evidence>
<protein>
    <recommendedName>
        <fullName evidence="7">Toxin</fullName>
    </recommendedName>
</protein>
<dbReference type="InterPro" id="IPR041079">
    <property type="entry name" value="Neuraminidase-like"/>
</dbReference>
<dbReference type="InterPro" id="IPR046839">
    <property type="entry name" value="ABC_toxin_N"/>
</dbReference>
<dbReference type="RefSeq" id="WP_123365172.1">
    <property type="nucleotide sequence ID" value="NZ_MOBO01000006.1"/>
</dbReference>
<dbReference type="Pfam" id="PF18276">
    <property type="entry name" value="TcA_TcB_BD"/>
    <property type="match status" value="1"/>
</dbReference>
<organism evidence="5 6">
    <name type="scientific">Pseudomonas brassicacearum</name>
    <dbReference type="NCBI Taxonomy" id="930166"/>
    <lineage>
        <taxon>Bacteria</taxon>
        <taxon>Pseudomonadati</taxon>
        <taxon>Pseudomonadota</taxon>
        <taxon>Gammaproteobacteria</taxon>
        <taxon>Pseudomonadales</taxon>
        <taxon>Pseudomonadaceae</taxon>
        <taxon>Pseudomonas</taxon>
    </lineage>
</organism>
<evidence type="ECO:0000313" key="6">
    <source>
        <dbReference type="Proteomes" id="UP000286351"/>
    </source>
</evidence>
<accession>A0A423JRT5</accession>
<dbReference type="Pfam" id="PF18413">
    <property type="entry name" value="Neuraminidase"/>
    <property type="match status" value="1"/>
</dbReference>
<comment type="caution">
    <text evidence="5">The sequence shown here is derived from an EMBL/GenBank/DDBJ whole genome shotgun (WGS) entry which is preliminary data.</text>
</comment>
<dbReference type="Pfam" id="PF20220">
    <property type="entry name" value="ABC_toxin_N"/>
    <property type="match status" value="1"/>
</dbReference>
<evidence type="ECO:0008006" key="7">
    <source>
        <dbReference type="Google" id="ProtNLM"/>
    </source>
</evidence>
<feature type="domain" description="Tc toxin complex TcA C-terminal TcB-binding" evidence="2">
    <location>
        <begin position="1296"/>
        <end position="1585"/>
    </location>
</feature>
<name>A0A423JRT5_9PSED</name>
<dbReference type="EMBL" id="MOBO01000006">
    <property type="protein sequence ID" value="RON40314.1"/>
    <property type="molecule type" value="Genomic_DNA"/>
</dbReference>
<dbReference type="InterPro" id="IPR040840">
    <property type="entry name" value="TcA_TcB_BD"/>
</dbReference>
<evidence type="ECO:0000259" key="4">
    <source>
        <dbReference type="Pfam" id="PF20220"/>
    </source>
</evidence>
<evidence type="ECO:0000313" key="5">
    <source>
        <dbReference type="EMBL" id="RON40314.1"/>
    </source>
</evidence>
<reference evidence="5 6" key="1">
    <citation type="submission" date="2016-10" db="EMBL/GenBank/DDBJ databases">
        <title>Comparative genome analysis of multiple Pseudomonas spp. focuses on biocontrol and plant growth promoting traits.</title>
        <authorList>
            <person name="Tao X.-Y."/>
            <person name="Taylor C.G."/>
        </authorList>
    </citation>
    <scope>NUCLEOTIDE SEQUENCE [LARGE SCALE GENOMIC DNA]</scope>
    <source>
        <strain evidence="5 6">38D4</strain>
    </source>
</reference>